<keyword evidence="4" id="KW-1185">Reference proteome</keyword>
<evidence type="ECO:0000259" key="2">
    <source>
        <dbReference type="Pfam" id="PF07859"/>
    </source>
</evidence>
<protein>
    <submittedName>
        <fullName evidence="3">Vegetative specific protein H5</fullName>
    </submittedName>
</protein>
<dbReference type="Gene3D" id="3.40.50.1820">
    <property type="entry name" value="alpha/beta hydrolase"/>
    <property type="match status" value="1"/>
</dbReference>
<evidence type="ECO:0000313" key="4">
    <source>
        <dbReference type="Proteomes" id="UP000774617"/>
    </source>
</evidence>
<dbReference type="Proteomes" id="UP000774617">
    <property type="component" value="Unassembled WGS sequence"/>
</dbReference>
<dbReference type="EMBL" id="JAGTJR010000049">
    <property type="protein sequence ID" value="KAH7028445.1"/>
    <property type="molecule type" value="Genomic_DNA"/>
</dbReference>
<reference evidence="3 4" key="1">
    <citation type="journal article" date="2021" name="Nat. Commun.">
        <title>Genetic determinants of endophytism in the Arabidopsis root mycobiome.</title>
        <authorList>
            <person name="Mesny F."/>
            <person name="Miyauchi S."/>
            <person name="Thiergart T."/>
            <person name="Pickel B."/>
            <person name="Atanasova L."/>
            <person name="Karlsson M."/>
            <person name="Huettel B."/>
            <person name="Barry K.W."/>
            <person name="Haridas S."/>
            <person name="Chen C."/>
            <person name="Bauer D."/>
            <person name="Andreopoulos W."/>
            <person name="Pangilinan J."/>
            <person name="LaButti K."/>
            <person name="Riley R."/>
            <person name="Lipzen A."/>
            <person name="Clum A."/>
            <person name="Drula E."/>
            <person name="Henrissat B."/>
            <person name="Kohler A."/>
            <person name="Grigoriev I.V."/>
            <person name="Martin F.M."/>
            <person name="Hacquard S."/>
        </authorList>
    </citation>
    <scope>NUCLEOTIDE SEQUENCE [LARGE SCALE GENOMIC DNA]</scope>
    <source>
        <strain evidence="3 4">MPI-SDFR-AT-0080</strain>
    </source>
</reference>
<feature type="domain" description="Alpha/beta hydrolase fold-3" evidence="2">
    <location>
        <begin position="78"/>
        <end position="288"/>
    </location>
</feature>
<evidence type="ECO:0000256" key="1">
    <source>
        <dbReference type="ARBA" id="ARBA00022801"/>
    </source>
</evidence>
<comment type="caution">
    <text evidence="3">The sequence shown here is derived from an EMBL/GenBank/DDBJ whole genome shotgun (WGS) entry which is preliminary data.</text>
</comment>
<name>A0ABQ8FV26_9PEZI</name>
<dbReference type="SUPFAM" id="SSF53474">
    <property type="entry name" value="alpha/beta-Hydrolases"/>
    <property type="match status" value="1"/>
</dbReference>
<proteinExistence type="predicted"/>
<dbReference type="PANTHER" id="PTHR48081:SF8">
    <property type="entry name" value="ALPHA_BETA HYDROLASE FOLD-3 DOMAIN-CONTAINING PROTEIN-RELATED"/>
    <property type="match status" value="1"/>
</dbReference>
<dbReference type="InterPro" id="IPR029058">
    <property type="entry name" value="AB_hydrolase_fold"/>
</dbReference>
<evidence type="ECO:0000313" key="3">
    <source>
        <dbReference type="EMBL" id="KAH7028445.1"/>
    </source>
</evidence>
<sequence length="316" mass="35074">MKNHLDPQNEAFAEAISGEPAPHVLGYVKVREALEVLQKHEPAPDIMTETIKVPGEDGSFTDMVIFRPKSATKPCHMVFYTHGGGWILGSPASFAPLMEDLARQSEAAMVFPCYTAAPEKQYPFQFEQTYKALDYIVRNGHKHNILVESIALAGDSVGGHMAIAMMQMPIERNLPARIGQMILFYPVTDTRIKMESYETFKDGPFLPVETMDWMIDAFLPNKKDRETALASPLSFLADEVLSKFPPTTIFLSDMDPLIDEGRAFGHRLQKVGVDAAVIRAEGQIHAFVLAKPIRQSAAARAMVELAACKMRKAFSS</sequence>
<organism evidence="3 4">
    <name type="scientific">Macrophomina phaseolina</name>
    <dbReference type="NCBI Taxonomy" id="35725"/>
    <lineage>
        <taxon>Eukaryota</taxon>
        <taxon>Fungi</taxon>
        <taxon>Dikarya</taxon>
        <taxon>Ascomycota</taxon>
        <taxon>Pezizomycotina</taxon>
        <taxon>Dothideomycetes</taxon>
        <taxon>Dothideomycetes incertae sedis</taxon>
        <taxon>Botryosphaeriales</taxon>
        <taxon>Botryosphaeriaceae</taxon>
        <taxon>Macrophomina</taxon>
    </lineage>
</organism>
<gene>
    <name evidence="3" type="ORF">B0J12DRAFT_714079</name>
</gene>
<dbReference type="Pfam" id="PF07859">
    <property type="entry name" value="Abhydrolase_3"/>
    <property type="match status" value="1"/>
</dbReference>
<dbReference type="InterPro" id="IPR013094">
    <property type="entry name" value="AB_hydrolase_3"/>
</dbReference>
<dbReference type="InterPro" id="IPR050300">
    <property type="entry name" value="GDXG_lipolytic_enzyme"/>
</dbReference>
<dbReference type="PANTHER" id="PTHR48081">
    <property type="entry name" value="AB HYDROLASE SUPERFAMILY PROTEIN C4A8.06C"/>
    <property type="match status" value="1"/>
</dbReference>
<accession>A0ABQ8FV26</accession>
<keyword evidence="1" id="KW-0378">Hydrolase</keyword>